<comment type="caution">
    <text evidence="1">The sequence shown here is derived from an EMBL/GenBank/DDBJ whole genome shotgun (WGS) entry which is preliminary data.</text>
</comment>
<keyword evidence="2" id="KW-1185">Reference proteome</keyword>
<accession>A0A8X6SFL5</accession>
<dbReference type="GO" id="GO:0003676">
    <property type="term" value="F:nucleic acid binding"/>
    <property type="evidence" value="ECO:0007669"/>
    <property type="project" value="InterPro"/>
</dbReference>
<dbReference type="PANTHER" id="PTHR46060">
    <property type="entry name" value="MARINER MOS1 TRANSPOSASE-LIKE PROTEIN"/>
    <property type="match status" value="1"/>
</dbReference>
<dbReference type="EMBL" id="BMAU01021275">
    <property type="protein sequence ID" value="GFY07521.1"/>
    <property type="molecule type" value="Genomic_DNA"/>
</dbReference>
<dbReference type="PANTHER" id="PTHR46060:SF3">
    <property type="entry name" value="PROTEIN GVQW3"/>
    <property type="match status" value="1"/>
</dbReference>
<proteinExistence type="predicted"/>
<dbReference type="Proteomes" id="UP000887159">
    <property type="component" value="Unassembled WGS sequence"/>
</dbReference>
<dbReference type="InterPro" id="IPR052709">
    <property type="entry name" value="Transposase-MT_Hybrid"/>
</dbReference>
<evidence type="ECO:0000313" key="2">
    <source>
        <dbReference type="Proteomes" id="UP000887159"/>
    </source>
</evidence>
<dbReference type="AlphaFoldDB" id="A0A8X6SFL5"/>
<sequence length="84" mass="9961">MTGWTLYTLEWDLVQHPLHSSDMTPSDYYLFSHLQQHLDGPIFHLNGEVINEDLRTPEFFAGGIKMLPKRWQTIVDLNEDYYPH</sequence>
<protein>
    <submittedName>
        <fullName evidence="1">Histone-lysine N-methyltransferase SETMAR</fullName>
    </submittedName>
</protein>
<organism evidence="1 2">
    <name type="scientific">Trichonephila clavipes</name>
    <name type="common">Golden silk orbweaver</name>
    <name type="synonym">Nephila clavipes</name>
    <dbReference type="NCBI Taxonomy" id="2585209"/>
    <lineage>
        <taxon>Eukaryota</taxon>
        <taxon>Metazoa</taxon>
        <taxon>Ecdysozoa</taxon>
        <taxon>Arthropoda</taxon>
        <taxon>Chelicerata</taxon>
        <taxon>Arachnida</taxon>
        <taxon>Araneae</taxon>
        <taxon>Araneomorphae</taxon>
        <taxon>Entelegynae</taxon>
        <taxon>Araneoidea</taxon>
        <taxon>Nephilidae</taxon>
        <taxon>Trichonephila</taxon>
    </lineage>
</organism>
<dbReference type="Gene3D" id="3.30.420.10">
    <property type="entry name" value="Ribonuclease H-like superfamily/Ribonuclease H"/>
    <property type="match status" value="1"/>
</dbReference>
<dbReference type="InterPro" id="IPR036397">
    <property type="entry name" value="RNaseH_sf"/>
</dbReference>
<reference evidence="1" key="1">
    <citation type="submission" date="2020-08" db="EMBL/GenBank/DDBJ databases">
        <title>Multicomponent nature underlies the extraordinary mechanical properties of spider dragline silk.</title>
        <authorList>
            <person name="Kono N."/>
            <person name="Nakamura H."/>
            <person name="Mori M."/>
            <person name="Yoshida Y."/>
            <person name="Ohtoshi R."/>
            <person name="Malay A.D."/>
            <person name="Moran D.A.P."/>
            <person name="Tomita M."/>
            <person name="Numata K."/>
            <person name="Arakawa K."/>
        </authorList>
    </citation>
    <scope>NUCLEOTIDE SEQUENCE</scope>
</reference>
<evidence type="ECO:0000313" key="1">
    <source>
        <dbReference type="EMBL" id="GFY07521.1"/>
    </source>
</evidence>
<gene>
    <name evidence="1" type="primary">NCL1_22648</name>
    <name evidence="1" type="ORF">TNCV_3650281</name>
</gene>
<name>A0A8X6SFL5_TRICX</name>